<dbReference type="STRING" id="70448.A0A096P937"/>
<sequence>MSNQDVAAALDRANPSAFQQLLSGLQSADNEHRRRCESLFEACKTHGDSLAESLIGALRTSQDARTREQSCVLARRAFTSEDGKMWVNLGAETRERVKRELLNALREEPERKISRKTCDLICEVAAGGSERDEPWPELMPFMFSAVSEGGEGLKESALNVFAMLAPLMSEALVGQIPTLHATLNGSLASSDTQVRLAALRATCSFVDALENASDRTKFQDLLPAMMNTLVEALRGQDESSAQEALGLFIELAESDPRFVRNHLTQLVEAMLSIAEHEDLEDGTRTLATEFLVTLTEARDRAPGMMRKVPNFVPRLYNCLVSFLFNDIEDDEDWHTAENEEDEGSGQGDLYDVGQECLDRISIALGPNSMLPACAATMPALIGDADWKKRHAALIALSQIAEGCAKGMKKDVVGAIQPCLHALSTDPHPRVRWAAINGLGQMCTDLGPRLQEKAHAQVLPLLLNAMDDSKNPRCQAHAAAATVNFSEDCPPECMAPYLDMLMNKLMTLLQSGNKSVQEAALTALASTADNAQESFVKYYDVVLPFLKAILTNANGKEYRMLRAKAVECISLVGMAVGRARFAADAREIMQMLMQLQSGGFEDDDPTVQYMLQAWTRLCKCLGEEFVPYLEIVMQPLLKSANLKADVIITNKDGDGEEEEEEENEEYENVDYGDKRVSIRTAALEEKATACNMLCCYVDELKDGILPYLEQIVQTMIPSLEFYFHEDVRRAAVTCLPDLLRAAKIAVSKGAKDQAWFAQLVHHVIPPLITAMEKEPDVEVQARMLESLAESAGEAGEHVRDHLPKMLETFKVLLTESLERRAERNKRAGTDDFDEEEMQALEEEQEAEDDVFDQFAECVGSLLKSFHSAILPALEPLLGFIVPLLDKNRTPAERRIAICVFDDIFEHANDGGAALKYLDGFVVPCIAGCTDNDADVRQASVYGVGIMAEHCGQNFSPHVPSALTALASVIQAPGAREDENIYAFENAVAALGKMCEFQSSGLDANVILPSWLANLPITEDKVEARNVHAQLMRLLELNGSAIMGASFEHLPRVVSVLADVLPTSGLSAKLRLVEPDVAAKMKQFLVQMQTQIPQEALGKAWGVLSAEKQAALQAAMQS</sequence>
<dbReference type="InterPro" id="IPR021133">
    <property type="entry name" value="HEAT_type_2"/>
</dbReference>
<dbReference type="InterPro" id="IPR040122">
    <property type="entry name" value="Importin_beta"/>
</dbReference>
<comment type="caution">
    <text evidence="10">The sequence shown here is derived from an EMBL/GenBank/DDBJ whole genome shotgun (WGS) entry which is preliminary data.</text>
</comment>
<dbReference type="GO" id="GO:0005634">
    <property type="term" value="C:nucleus"/>
    <property type="evidence" value="ECO:0007669"/>
    <property type="project" value="UniProtKB-SubCell"/>
</dbReference>
<feature type="repeat" description="HEAT" evidence="8">
    <location>
        <begin position="415"/>
        <end position="452"/>
    </location>
</feature>
<dbReference type="Pfam" id="PF25780">
    <property type="entry name" value="TPR_IPO5"/>
    <property type="match status" value="1"/>
</dbReference>
<reference evidence="10 11" key="2">
    <citation type="journal article" date="2014" name="BMC Genomics">
        <title>An improved genome of the model marine alga Ostreococcus tauri unfolds by assessing Illumina de novo assemblies.</title>
        <authorList>
            <person name="Blanc-Mathieu R."/>
            <person name="Verhelst B."/>
            <person name="Derelle E."/>
            <person name="Rombauts S."/>
            <person name="Bouget F.Y."/>
            <person name="Carre I."/>
            <person name="Chateau A."/>
            <person name="Eyre-Walker A."/>
            <person name="Grimsley N."/>
            <person name="Moreau H."/>
            <person name="Piegu B."/>
            <person name="Rivals E."/>
            <person name="Schackwitz W."/>
            <person name="Van de Peer Y."/>
            <person name="Piganeau G."/>
        </authorList>
    </citation>
    <scope>NUCLEOTIDE SEQUENCE [LARGE SCALE GENOMIC DNA]</scope>
    <source>
        <strain evidence="11">OTTH 0595 / CCAP 157/2 / RCC745</strain>
    </source>
</reference>
<name>A0A096P937_OSTTA</name>
<dbReference type="RefSeq" id="XP_022840548.1">
    <property type="nucleotide sequence ID" value="XM_022983163.1"/>
</dbReference>
<dbReference type="InterPro" id="IPR011989">
    <property type="entry name" value="ARM-like"/>
</dbReference>
<dbReference type="InterPro" id="IPR041653">
    <property type="entry name" value="Importin_rep_4"/>
</dbReference>
<dbReference type="SMART" id="SM01349">
    <property type="entry name" value="TOG"/>
    <property type="match status" value="1"/>
</dbReference>
<dbReference type="PANTHER" id="PTHR10527">
    <property type="entry name" value="IMPORTIN BETA"/>
    <property type="match status" value="1"/>
</dbReference>
<dbReference type="InterPro" id="IPR041389">
    <property type="entry name" value="Importin_rep_6"/>
</dbReference>
<evidence type="ECO:0000259" key="9">
    <source>
        <dbReference type="SMART" id="SM01349"/>
    </source>
</evidence>
<dbReference type="Pfam" id="PF25574">
    <property type="entry name" value="TPR_IMB1"/>
    <property type="match status" value="1"/>
</dbReference>
<dbReference type="AlphaFoldDB" id="A0A096P937"/>
<dbReference type="InterPro" id="IPR034085">
    <property type="entry name" value="TOG"/>
</dbReference>
<feature type="domain" description="TOG" evidence="9">
    <location>
        <begin position="355"/>
        <end position="604"/>
    </location>
</feature>
<dbReference type="PROSITE" id="PS50077">
    <property type="entry name" value="HEAT_REPEAT"/>
    <property type="match status" value="1"/>
</dbReference>
<dbReference type="GO" id="GO:0006606">
    <property type="term" value="P:protein import into nucleus"/>
    <property type="evidence" value="ECO:0007669"/>
    <property type="project" value="InterPro"/>
</dbReference>
<evidence type="ECO:0000256" key="4">
    <source>
        <dbReference type="ARBA" id="ARBA00022490"/>
    </source>
</evidence>
<keyword evidence="11" id="KW-1185">Reference proteome</keyword>
<keyword evidence="5" id="KW-0677">Repeat</keyword>
<dbReference type="Proteomes" id="UP000009170">
    <property type="component" value="Unassembled WGS sequence"/>
</dbReference>
<dbReference type="EMBL" id="CAID01000018">
    <property type="protein sequence ID" value="CEG00728.1"/>
    <property type="molecule type" value="Genomic_DNA"/>
</dbReference>
<protein>
    <submittedName>
        <fullName evidence="10">Armadillo-type fold</fullName>
    </submittedName>
</protein>
<dbReference type="Gene3D" id="1.25.10.10">
    <property type="entry name" value="Leucine-rich Repeat Variant"/>
    <property type="match status" value="1"/>
</dbReference>
<dbReference type="InterPro" id="IPR016024">
    <property type="entry name" value="ARM-type_fold"/>
</dbReference>
<keyword evidence="6" id="KW-0653">Protein transport</keyword>
<evidence type="ECO:0000256" key="8">
    <source>
        <dbReference type="PROSITE-ProRule" id="PRU00103"/>
    </source>
</evidence>
<dbReference type="Pfam" id="PF18829">
    <property type="entry name" value="Importin_rep_6"/>
    <property type="match status" value="1"/>
</dbReference>
<evidence type="ECO:0000256" key="6">
    <source>
        <dbReference type="ARBA" id="ARBA00022927"/>
    </source>
</evidence>
<evidence type="ECO:0000256" key="3">
    <source>
        <dbReference type="ARBA" id="ARBA00022448"/>
    </source>
</evidence>
<dbReference type="SUPFAM" id="SSF48371">
    <property type="entry name" value="ARM repeat"/>
    <property type="match status" value="1"/>
</dbReference>
<dbReference type="KEGG" id="ota:OT_ostta18g00960"/>
<dbReference type="OrthoDB" id="543373at2759"/>
<evidence type="ECO:0000313" key="10">
    <source>
        <dbReference type="EMBL" id="CEG00728.1"/>
    </source>
</evidence>
<evidence type="ECO:0000313" key="11">
    <source>
        <dbReference type="Proteomes" id="UP000009170"/>
    </source>
</evidence>
<dbReference type="Pfam" id="PF18808">
    <property type="entry name" value="Importin_rep_4"/>
    <property type="match status" value="1"/>
</dbReference>
<dbReference type="FunCoup" id="A0A096P937">
    <property type="interactions" value="1763"/>
</dbReference>
<dbReference type="GeneID" id="9838187"/>
<dbReference type="InterPro" id="IPR057672">
    <property type="entry name" value="TPR_IPO4/5"/>
</dbReference>
<reference evidence="11" key="1">
    <citation type="journal article" date="2006" name="Proc. Natl. Acad. Sci. U.S.A.">
        <title>Genome analysis of the smallest free-living eukaryote Ostreococcus tauri unveils many unique features.</title>
        <authorList>
            <person name="Derelle E."/>
            <person name="Ferraz C."/>
            <person name="Rombauts S."/>
            <person name="Rouze P."/>
            <person name="Worden A.Z."/>
            <person name="Robbens S."/>
            <person name="Partensky F."/>
            <person name="Degroeve S."/>
            <person name="Echeynie S."/>
            <person name="Cooke R."/>
            <person name="Saeys Y."/>
            <person name="Wuyts J."/>
            <person name="Jabbari K."/>
            <person name="Bowler C."/>
            <person name="Panaud O."/>
            <person name="Piegu B."/>
            <person name="Ball S.G."/>
            <person name="Ral J.-P."/>
            <person name="Bouget F.-Y."/>
            <person name="Piganeau G."/>
            <person name="De Baets B."/>
            <person name="Picard A."/>
            <person name="Delseny M."/>
            <person name="Demaille J."/>
            <person name="Van de Peer Y."/>
            <person name="Moreau H."/>
        </authorList>
    </citation>
    <scope>NUCLEOTIDE SEQUENCE [LARGE SCALE GENOMIC DNA]</scope>
    <source>
        <strain evidence="11">OTTH 0595 / CCAP 157/2 / RCC745</strain>
    </source>
</reference>
<dbReference type="InterPro" id="IPR058584">
    <property type="entry name" value="IMB1_TNPO1-like_TPR"/>
</dbReference>
<evidence type="ECO:0000256" key="5">
    <source>
        <dbReference type="ARBA" id="ARBA00022737"/>
    </source>
</evidence>
<comment type="subcellular location">
    <subcellularLocation>
        <location evidence="2">Cytoplasm</location>
    </subcellularLocation>
    <subcellularLocation>
        <location evidence="1">Nucleus</location>
    </subcellularLocation>
</comment>
<keyword evidence="4" id="KW-0963">Cytoplasm</keyword>
<accession>A0A096P937</accession>
<dbReference type="InParanoid" id="A0A096P937"/>
<keyword evidence="7" id="KW-0539">Nucleus</keyword>
<dbReference type="GO" id="GO:0005737">
    <property type="term" value="C:cytoplasm"/>
    <property type="evidence" value="ECO:0007669"/>
    <property type="project" value="UniProtKB-SubCell"/>
</dbReference>
<keyword evidence="3" id="KW-0813">Transport</keyword>
<evidence type="ECO:0000256" key="1">
    <source>
        <dbReference type="ARBA" id="ARBA00004123"/>
    </source>
</evidence>
<gene>
    <name evidence="10" type="ORF">OT_ostta18g00960</name>
</gene>
<evidence type="ECO:0000256" key="2">
    <source>
        <dbReference type="ARBA" id="ARBA00004496"/>
    </source>
</evidence>
<evidence type="ECO:0000256" key="7">
    <source>
        <dbReference type="ARBA" id="ARBA00023242"/>
    </source>
</evidence>
<organism evidence="10 11">
    <name type="scientific">Ostreococcus tauri</name>
    <name type="common">Marine green alga</name>
    <dbReference type="NCBI Taxonomy" id="70448"/>
    <lineage>
        <taxon>Eukaryota</taxon>
        <taxon>Viridiplantae</taxon>
        <taxon>Chlorophyta</taxon>
        <taxon>Mamiellophyceae</taxon>
        <taxon>Mamiellales</taxon>
        <taxon>Bathycoccaceae</taxon>
        <taxon>Ostreococcus</taxon>
    </lineage>
</organism>
<dbReference type="Pfam" id="PF13646">
    <property type="entry name" value="HEAT_2"/>
    <property type="match status" value="1"/>
</dbReference>
<proteinExistence type="predicted"/>